<sequence>MKLPASDAVKIVFAEDDKDIASALIAYLHREGFIVFHADDGVKAVNYVQEHEPDFVILDIKMPRKDGWAVLADIRHFTDAPVMMLTALDTDADKVYALRTGADDYVVKPFNPSEVIARIHVILRRLRHHVKDEVRQIYETKHLYINQMTHQVLVGPERVDISNQLTSTEYRILLHLIRYPKRVFSRGEILDACLAESGAGERTVDSHISKLRKKLEKSGINFVPESIRGFGYRLGD</sequence>
<reference evidence="6 7" key="1">
    <citation type="journal article" date="2017" name="Antonie Van Leeuwenhoek">
        <title>Phylogenomic resolution of the bacterial genus Pantoea and its relationship with Erwinia and Tatumella.</title>
        <authorList>
            <person name="Palmer M."/>
            <person name="Steenkamp E.T."/>
            <person name="Coetzee M.P."/>
            <person name="Chan W.Y."/>
            <person name="van Zyl E."/>
            <person name="De Maayer P."/>
            <person name="Coutinho T.A."/>
            <person name="Blom J."/>
            <person name="Smits T.H."/>
            <person name="Duffy B."/>
            <person name="Venter S.N."/>
        </authorList>
    </citation>
    <scope>NUCLEOTIDE SEQUENCE [LARGE SCALE GENOMIC DNA]</scope>
    <source>
        <strain evidence="6 7">LMG 26275</strain>
    </source>
</reference>
<keyword evidence="2" id="KW-0597">Phosphoprotein</keyword>
<comment type="caution">
    <text evidence="6">The sequence shown here is derived from an EMBL/GenBank/DDBJ whole genome shotgun (WGS) entry which is preliminary data.</text>
</comment>
<dbReference type="OrthoDB" id="9802426at2"/>
<dbReference type="PANTHER" id="PTHR48111:SF59">
    <property type="entry name" value="TRANSCRIPTIONAL REGULATORY PROTEIN BAER"/>
    <property type="match status" value="1"/>
</dbReference>
<dbReference type="CDD" id="cd00383">
    <property type="entry name" value="trans_reg_C"/>
    <property type="match status" value="1"/>
</dbReference>
<evidence type="ECO:0000256" key="3">
    <source>
        <dbReference type="PROSITE-ProRule" id="PRU01091"/>
    </source>
</evidence>
<evidence type="ECO:0000259" key="4">
    <source>
        <dbReference type="PROSITE" id="PS50110"/>
    </source>
</evidence>
<proteinExistence type="predicted"/>
<dbReference type="GO" id="GO:0005829">
    <property type="term" value="C:cytosol"/>
    <property type="evidence" value="ECO:0007669"/>
    <property type="project" value="TreeGrafter"/>
</dbReference>
<protein>
    <submittedName>
        <fullName evidence="6">DNA-binding response regulator</fullName>
    </submittedName>
</protein>
<evidence type="ECO:0000256" key="1">
    <source>
        <dbReference type="ARBA" id="ARBA00023125"/>
    </source>
</evidence>
<organism evidence="6 7">
    <name type="scientific">Pantoea rwandensis</name>
    <dbReference type="NCBI Taxonomy" id="1076550"/>
    <lineage>
        <taxon>Bacteria</taxon>
        <taxon>Pseudomonadati</taxon>
        <taxon>Pseudomonadota</taxon>
        <taxon>Gammaproteobacteria</taxon>
        <taxon>Enterobacterales</taxon>
        <taxon>Erwiniaceae</taxon>
        <taxon>Pantoea</taxon>
    </lineage>
</organism>
<evidence type="ECO:0000259" key="5">
    <source>
        <dbReference type="PROSITE" id="PS51755"/>
    </source>
</evidence>
<evidence type="ECO:0000256" key="2">
    <source>
        <dbReference type="PROSITE-ProRule" id="PRU00169"/>
    </source>
</evidence>
<dbReference type="InterPro" id="IPR001867">
    <property type="entry name" value="OmpR/PhoB-type_DNA-bd"/>
</dbReference>
<dbReference type="InterPro" id="IPR036388">
    <property type="entry name" value="WH-like_DNA-bd_sf"/>
</dbReference>
<dbReference type="PROSITE" id="PS50110">
    <property type="entry name" value="RESPONSE_REGULATORY"/>
    <property type="match status" value="1"/>
</dbReference>
<dbReference type="Pfam" id="PF00486">
    <property type="entry name" value="Trans_reg_C"/>
    <property type="match status" value="1"/>
</dbReference>
<dbReference type="Gene3D" id="3.40.50.2300">
    <property type="match status" value="1"/>
</dbReference>
<dbReference type="GO" id="GO:0000976">
    <property type="term" value="F:transcription cis-regulatory region binding"/>
    <property type="evidence" value="ECO:0007669"/>
    <property type="project" value="TreeGrafter"/>
</dbReference>
<dbReference type="GO" id="GO:0032993">
    <property type="term" value="C:protein-DNA complex"/>
    <property type="evidence" value="ECO:0007669"/>
    <property type="project" value="TreeGrafter"/>
</dbReference>
<dbReference type="AlphaFoldDB" id="A0A1X1D5B6"/>
<gene>
    <name evidence="6" type="ORF">HA51_02040</name>
</gene>
<evidence type="ECO:0000313" key="7">
    <source>
        <dbReference type="Proteomes" id="UP000193558"/>
    </source>
</evidence>
<feature type="domain" description="OmpR/PhoB-type" evidence="5">
    <location>
        <begin position="135"/>
        <end position="236"/>
    </location>
</feature>
<feature type="modified residue" description="4-aspartylphosphate" evidence="2">
    <location>
        <position position="59"/>
    </location>
</feature>
<accession>A0A1X1D5B6</accession>
<dbReference type="Gene3D" id="1.10.10.10">
    <property type="entry name" value="Winged helix-like DNA-binding domain superfamily/Winged helix DNA-binding domain"/>
    <property type="match status" value="1"/>
</dbReference>
<dbReference type="SUPFAM" id="SSF46894">
    <property type="entry name" value="C-terminal effector domain of the bipartite response regulators"/>
    <property type="match status" value="1"/>
</dbReference>
<dbReference type="PANTHER" id="PTHR48111">
    <property type="entry name" value="REGULATOR OF RPOS"/>
    <property type="match status" value="1"/>
</dbReference>
<dbReference type="Pfam" id="PF00072">
    <property type="entry name" value="Response_reg"/>
    <property type="match status" value="1"/>
</dbReference>
<dbReference type="Proteomes" id="UP000193558">
    <property type="component" value="Unassembled WGS sequence"/>
</dbReference>
<dbReference type="InterPro" id="IPR016032">
    <property type="entry name" value="Sig_transdc_resp-reg_C-effctor"/>
</dbReference>
<feature type="DNA-binding region" description="OmpR/PhoB-type" evidence="3">
    <location>
        <begin position="135"/>
        <end position="236"/>
    </location>
</feature>
<dbReference type="InterPro" id="IPR039420">
    <property type="entry name" value="WalR-like"/>
</dbReference>
<dbReference type="PROSITE" id="PS51755">
    <property type="entry name" value="OMPR_PHOB"/>
    <property type="match status" value="1"/>
</dbReference>
<keyword evidence="1 3" id="KW-0238">DNA-binding</keyword>
<dbReference type="Gene3D" id="6.10.250.690">
    <property type="match status" value="1"/>
</dbReference>
<dbReference type="InterPro" id="IPR001789">
    <property type="entry name" value="Sig_transdc_resp-reg_receiver"/>
</dbReference>
<dbReference type="GO" id="GO:0000156">
    <property type="term" value="F:phosphorelay response regulator activity"/>
    <property type="evidence" value="ECO:0007669"/>
    <property type="project" value="TreeGrafter"/>
</dbReference>
<dbReference type="SMART" id="SM00862">
    <property type="entry name" value="Trans_reg_C"/>
    <property type="match status" value="1"/>
</dbReference>
<dbReference type="GO" id="GO:0006355">
    <property type="term" value="P:regulation of DNA-templated transcription"/>
    <property type="evidence" value="ECO:0007669"/>
    <property type="project" value="InterPro"/>
</dbReference>
<feature type="domain" description="Response regulatory" evidence="4">
    <location>
        <begin position="10"/>
        <end position="123"/>
    </location>
</feature>
<evidence type="ECO:0000313" key="6">
    <source>
        <dbReference type="EMBL" id="ORM71868.1"/>
    </source>
</evidence>
<dbReference type="RefSeq" id="WP_084931624.1">
    <property type="nucleotide sequence ID" value="NZ_MLFR01000001.1"/>
</dbReference>
<dbReference type="InterPro" id="IPR011006">
    <property type="entry name" value="CheY-like_superfamily"/>
</dbReference>
<dbReference type="SMART" id="SM00448">
    <property type="entry name" value="REC"/>
    <property type="match status" value="1"/>
</dbReference>
<dbReference type="EMBL" id="MLFR01000001">
    <property type="protein sequence ID" value="ORM71868.1"/>
    <property type="molecule type" value="Genomic_DNA"/>
</dbReference>
<dbReference type="SUPFAM" id="SSF52172">
    <property type="entry name" value="CheY-like"/>
    <property type="match status" value="1"/>
</dbReference>
<name>A0A1X1D5B6_9GAMM</name>
<dbReference type="CDD" id="cd17574">
    <property type="entry name" value="REC_OmpR"/>
    <property type="match status" value="1"/>
</dbReference>